<organism evidence="2 3">
    <name type="scientific">Bartonella bovis 91-4</name>
    <dbReference type="NCBI Taxonomy" id="1094491"/>
    <lineage>
        <taxon>Bacteria</taxon>
        <taxon>Pseudomonadati</taxon>
        <taxon>Pseudomonadota</taxon>
        <taxon>Alphaproteobacteria</taxon>
        <taxon>Hyphomicrobiales</taxon>
        <taxon>Bartonellaceae</taxon>
        <taxon>Bartonella</taxon>
    </lineage>
</organism>
<dbReference type="SUPFAM" id="SSF64376">
    <property type="entry name" value="YlxR-like"/>
    <property type="match status" value="1"/>
</dbReference>
<dbReference type="PANTHER" id="PTHR34215:SF1">
    <property type="entry name" value="YLXR DOMAIN-CONTAINING PROTEIN"/>
    <property type="match status" value="1"/>
</dbReference>
<dbReference type="Pfam" id="PF04296">
    <property type="entry name" value="YlxR"/>
    <property type="match status" value="1"/>
</dbReference>
<dbReference type="NCBIfam" id="NF006622">
    <property type="entry name" value="PRK09190.1"/>
    <property type="match status" value="1"/>
</dbReference>
<comment type="caution">
    <text evidence="2">The sequence shown here is derived from an EMBL/GenBank/DDBJ whole genome shotgun (WGS) entry which is preliminary data.</text>
</comment>
<dbReference type="Gene3D" id="3.30.1230.10">
    <property type="entry name" value="YlxR-like"/>
    <property type="match status" value="1"/>
</dbReference>
<dbReference type="SUPFAM" id="SSF55315">
    <property type="entry name" value="L30e-like"/>
    <property type="match status" value="1"/>
</dbReference>
<feature type="domain" description="YlxR" evidence="1">
    <location>
        <begin position="4"/>
        <end position="73"/>
    </location>
</feature>
<dbReference type="eggNOG" id="COG2740">
    <property type="taxonomic scope" value="Bacteria"/>
</dbReference>
<dbReference type="STRING" id="1094491.BBbe_01250"/>
<dbReference type="InterPro" id="IPR037465">
    <property type="entry name" value="YlxR"/>
</dbReference>
<evidence type="ECO:0000259" key="1">
    <source>
        <dbReference type="Pfam" id="PF04296"/>
    </source>
</evidence>
<name>N6UK73_9HYPH</name>
<keyword evidence="3" id="KW-1185">Reference proteome</keyword>
<accession>N6UK73</accession>
<evidence type="ECO:0000313" key="3">
    <source>
        <dbReference type="Proteomes" id="UP000014038"/>
    </source>
</evidence>
<dbReference type="OrthoDB" id="9799836at2"/>
<dbReference type="EMBL" id="AGWA01000001">
    <property type="protein sequence ID" value="ENN92854.1"/>
    <property type="molecule type" value="Genomic_DNA"/>
</dbReference>
<dbReference type="InterPro" id="IPR035931">
    <property type="entry name" value="YlxR-like_sf"/>
</dbReference>
<dbReference type="PANTHER" id="PTHR34215">
    <property type="entry name" value="BLL0784 PROTEIN"/>
    <property type="match status" value="1"/>
</dbReference>
<dbReference type="InterPro" id="IPR007393">
    <property type="entry name" value="YlxR_dom"/>
</dbReference>
<dbReference type="Proteomes" id="UP000014038">
    <property type="component" value="Chromosome"/>
</dbReference>
<dbReference type="PATRIC" id="fig|1094491.5.peg.138"/>
<sequence length="211" mass="22906">MNERTCIVTKKSASTGALIRFVVGPNNQIVPDLKANLPGRGIWISAHYNTIEEAIKRKAFSKNLKTDVEVASNLANIVDKLLLKAALGSLSMARKAGAVVTGLTKVDSAIRSGQVALVFHAKEATEDGKRKVLQAIYAIQQKTNQDIKVLSLFTSDEMSVAFGANLVIHAALLNTKSTEGFSKTINKLIAYRDDEHNKPCKMTAKAVKEIQ</sequence>
<protein>
    <recommendedName>
        <fullName evidence="1">YlxR domain-containing protein</fullName>
    </recommendedName>
</protein>
<dbReference type="RefSeq" id="WP_010700698.1">
    <property type="nucleotide sequence ID" value="NZ_CM001844.1"/>
</dbReference>
<gene>
    <name evidence="2" type="ORF">BBbe_01250</name>
</gene>
<dbReference type="InterPro" id="IPR029064">
    <property type="entry name" value="Ribosomal_eL30-like_sf"/>
</dbReference>
<dbReference type="CDD" id="cd00279">
    <property type="entry name" value="YlxR"/>
    <property type="match status" value="1"/>
</dbReference>
<evidence type="ECO:0000313" key="2">
    <source>
        <dbReference type="EMBL" id="ENN92854.1"/>
    </source>
</evidence>
<dbReference type="AlphaFoldDB" id="N6UK73"/>
<dbReference type="HOGENOM" id="CLU_091016_1_0_5"/>
<dbReference type="Gene3D" id="3.30.1330.30">
    <property type="match status" value="1"/>
</dbReference>
<proteinExistence type="predicted"/>
<reference evidence="2 3" key="1">
    <citation type="journal article" date="2013" name="PLoS Genet.">
        <title>A gene transfer agent and a dynamic repertoire of secretion systems hold the keys to the explosive radiation of the emerging pathogen Bartonella.</title>
        <authorList>
            <person name="Guy L."/>
            <person name="Nystedt B."/>
            <person name="Toft C."/>
            <person name="Zaremba-Niedzwiedzka K."/>
            <person name="Berglund E.C."/>
            <person name="Granberg F."/>
            <person name="Naslund K."/>
            <person name="Eriksson A.S."/>
            <person name="Andersson S.G."/>
        </authorList>
    </citation>
    <scope>NUCLEOTIDE SEQUENCE [LARGE SCALE GENOMIC DNA]</scope>
    <source>
        <strain evidence="2 3">91-4</strain>
    </source>
</reference>